<dbReference type="PANTHER" id="PTHR48098:SF3">
    <property type="entry name" value="IRON(III) ENTEROBACTIN ESTERASE"/>
    <property type="match status" value="1"/>
</dbReference>
<dbReference type="EMBL" id="CP002446">
    <property type="protein sequence ID" value="ADV28416.1"/>
    <property type="molecule type" value="Genomic_DNA"/>
</dbReference>
<name>E6WWD9_PSEUU</name>
<dbReference type="Gene3D" id="3.40.50.1820">
    <property type="entry name" value="alpha/beta hydrolase"/>
    <property type="match status" value="1"/>
</dbReference>
<dbReference type="Proteomes" id="UP000008632">
    <property type="component" value="Chromosome"/>
</dbReference>
<evidence type="ECO:0000313" key="2">
    <source>
        <dbReference type="EMBL" id="ADV28416.1"/>
    </source>
</evidence>
<dbReference type="InterPro" id="IPR050583">
    <property type="entry name" value="Mycobacterial_A85_antigen"/>
</dbReference>
<organism evidence="2 3">
    <name type="scientific">Pseudoxanthomonas suwonensis (strain 11-1)</name>
    <dbReference type="NCBI Taxonomy" id="743721"/>
    <lineage>
        <taxon>Bacteria</taxon>
        <taxon>Pseudomonadati</taxon>
        <taxon>Pseudomonadota</taxon>
        <taxon>Gammaproteobacteria</taxon>
        <taxon>Lysobacterales</taxon>
        <taxon>Lysobacteraceae</taxon>
        <taxon>Pseudoxanthomonas</taxon>
    </lineage>
</organism>
<feature type="chain" id="PRO_5003212311" evidence="1">
    <location>
        <begin position="23"/>
        <end position="328"/>
    </location>
</feature>
<proteinExistence type="predicted"/>
<gene>
    <name evidence="2" type="ordered locus">Psesu_2584</name>
</gene>
<dbReference type="STRING" id="743721.Psesu_2584"/>
<dbReference type="HOGENOM" id="CLU_054948_0_0_6"/>
<dbReference type="PANTHER" id="PTHR48098">
    <property type="entry name" value="ENTEROCHELIN ESTERASE-RELATED"/>
    <property type="match status" value="1"/>
</dbReference>
<protein>
    <submittedName>
        <fullName evidence="2">Esterase</fullName>
    </submittedName>
</protein>
<dbReference type="Pfam" id="PF00756">
    <property type="entry name" value="Esterase"/>
    <property type="match status" value="1"/>
</dbReference>
<accession>E6WWD9</accession>
<dbReference type="OrthoDB" id="9775130at2"/>
<feature type="signal peptide" evidence="1">
    <location>
        <begin position="1"/>
        <end position="22"/>
    </location>
</feature>
<keyword evidence="3" id="KW-1185">Reference proteome</keyword>
<dbReference type="AlphaFoldDB" id="E6WWD9"/>
<reference evidence="2 3" key="1">
    <citation type="submission" date="2011-01" db="EMBL/GenBank/DDBJ databases">
        <title>Complete sequence of Pseudoxanthomonas suwonensis 11-1.</title>
        <authorList>
            <consortium name="US DOE Joint Genome Institute"/>
            <person name="Lucas S."/>
            <person name="Copeland A."/>
            <person name="Lapidus A."/>
            <person name="Cheng J.-F."/>
            <person name="Goodwin L."/>
            <person name="Pitluck S."/>
            <person name="Teshima H."/>
            <person name="Detter J.C."/>
            <person name="Han C."/>
            <person name="Tapia R."/>
            <person name="Land M."/>
            <person name="Hauser L."/>
            <person name="Kyrpides N."/>
            <person name="Ivanova N."/>
            <person name="Ovchinnikova G."/>
            <person name="Siebers A.K."/>
            <person name="Allgaier M."/>
            <person name="Thelen M.P."/>
            <person name="Hugenholtz P."/>
            <person name="Gladden J."/>
            <person name="Woyke T."/>
        </authorList>
    </citation>
    <scope>NUCLEOTIDE SEQUENCE [LARGE SCALE GENOMIC DNA]</scope>
    <source>
        <strain evidence="3">11-1</strain>
    </source>
</reference>
<dbReference type="InterPro" id="IPR000801">
    <property type="entry name" value="Esterase-like"/>
</dbReference>
<dbReference type="RefSeq" id="WP_013536242.1">
    <property type="nucleotide sequence ID" value="NC_014924.1"/>
</dbReference>
<dbReference type="eggNOG" id="COG2382">
    <property type="taxonomic scope" value="Bacteria"/>
</dbReference>
<evidence type="ECO:0000313" key="3">
    <source>
        <dbReference type="Proteomes" id="UP000008632"/>
    </source>
</evidence>
<dbReference type="KEGG" id="psu:Psesu_2584"/>
<evidence type="ECO:0000256" key="1">
    <source>
        <dbReference type="SAM" id="SignalP"/>
    </source>
</evidence>
<dbReference type="InterPro" id="IPR029058">
    <property type="entry name" value="AB_hydrolase_fold"/>
</dbReference>
<sequence>MSRYRLAVRTCLLALLAFAATAAAGTAPRRYELTADSQRHAGVPQGRLEGPFEFHSRVIPGTVRRYWVHVPARYDGSQPANLLVFHDGHRATNPEGSLRVPDVLDNLVQRGDIPPTIGVFVTPGHRAAHWPDSIGHANPDHRAEEYDALDDTYTRMLVDELLPLVERQYRISSNPARRAIGGTSSGAIAAFTVAWHRPQAFGNVISFIGSYVSIGYQPAMEASALVPGGDLYPTLIRKSPVRPLRIFLQDGRNDLDNEHGNWFLANQQMLAALQWANAEADRNGSTGPRYEVAHVWGEGGHSDDHGGRLLPDVLRWLWQPAAPAPAGD</sequence>
<dbReference type="SUPFAM" id="SSF53474">
    <property type="entry name" value="alpha/beta-Hydrolases"/>
    <property type="match status" value="1"/>
</dbReference>
<keyword evidence="1" id="KW-0732">Signal</keyword>